<dbReference type="InterPro" id="IPR036388">
    <property type="entry name" value="WH-like_DNA-bd_sf"/>
</dbReference>
<evidence type="ECO:0000256" key="3">
    <source>
        <dbReference type="ARBA" id="ARBA00023125"/>
    </source>
</evidence>
<accession>A0A3D9BYN1</accession>
<dbReference type="EMBL" id="QOHR01000002">
    <property type="protein sequence ID" value="REC58614.1"/>
    <property type="molecule type" value="Genomic_DNA"/>
</dbReference>
<dbReference type="PANTHER" id="PTHR30346">
    <property type="entry name" value="TRANSCRIPTIONAL DUAL REGULATOR HCAR-RELATED"/>
    <property type="match status" value="1"/>
</dbReference>
<evidence type="ECO:0000256" key="4">
    <source>
        <dbReference type="ARBA" id="ARBA00023163"/>
    </source>
</evidence>
<evidence type="ECO:0000313" key="6">
    <source>
        <dbReference type="EMBL" id="REC58614.1"/>
    </source>
</evidence>
<keyword evidence="3" id="KW-0238">DNA-binding</keyword>
<evidence type="ECO:0000256" key="2">
    <source>
        <dbReference type="ARBA" id="ARBA00023015"/>
    </source>
</evidence>
<dbReference type="Pfam" id="PF00126">
    <property type="entry name" value="HTH_1"/>
    <property type="match status" value="1"/>
</dbReference>
<dbReference type="InterPro" id="IPR036390">
    <property type="entry name" value="WH_DNA-bd_sf"/>
</dbReference>
<dbReference type="InterPro" id="IPR005119">
    <property type="entry name" value="LysR_subst-bd"/>
</dbReference>
<dbReference type="Gene3D" id="1.10.10.10">
    <property type="entry name" value="Winged helix-like DNA-binding domain superfamily/Winged helix DNA-binding domain"/>
    <property type="match status" value="1"/>
</dbReference>
<protein>
    <submittedName>
        <fullName evidence="6">LysR family transcriptional regulator</fullName>
    </submittedName>
</protein>
<dbReference type="GO" id="GO:0032993">
    <property type="term" value="C:protein-DNA complex"/>
    <property type="evidence" value="ECO:0007669"/>
    <property type="project" value="TreeGrafter"/>
</dbReference>
<dbReference type="InterPro" id="IPR000847">
    <property type="entry name" value="LysR_HTH_N"/>
</dbReference>
<dbReference type="Pfam" id="PF03466">
    <property type="entry name" value="LysR_substrate"/>
    <property type="match status" value="1"/>
</dbReference>
<dbReference type="SUPFAM" id="SSF46785">
    <property type="entry name" value="Winged helix' DNA-binding domain"/>
    <property type="match status" value="1"/>
</dbReference>
<sequence>MAIKLEMMRCFRAVAERGTLAEAAEALGRTPSAVSMTLSQFEREVGGALFEGAGKGRLTPLGRMVLDEVTEALDHFDRRLRAIEGAARAEAGVVRLAVTPSLATAIMPAVVERFRAAHAGVQIEMRDMDSRAVVEALKGERADIGLATAAETDGIARRRLFSDAFGAVVPAGHPLAGRAACGWAELSGERFISNGLCDLIPDPAFAPIREGAGLRVPNTTSLLALVRAGLGVTVLPRLALAQGETGVAFVPLEAVGTRREVHLLTRAGRPLAPAARAFADGIAAARDLWAGALQAD</sequence>
<dbReference type="PROSITE" id="PS50931">
    <property type="entry name" value="HTH_LYSR"/>
    <property type="match status" value="1"/>
</dbReference>
<dbReference type="PANTHER" id="PTHR30346:SF29">
    <property type="entry name" value="LYSR SUBSTRATE-BINDING"/>
    <property type="match status" value="1"/>
</dbReference>
<evidence type="ECO:0000313" key="7">
    <source>
        <dbReference type="Proteomes" id="UP000257131"/>
    </source>
</evidence>
<gene>
    <name evidence="6" type="ORF">DRV84_03390</name>
</gene>
<dbReference type="AlphaFoldDB" id="A0A3D9BYN1"/>
<evidence type="ECO:0000259" key="5">
    <source>
        <dbReference type="PROSITE" id="PS50931"/>
    </source>
</evidence>
<dbReference type="GO" id="GO:0003677">
    <property type="term" value="F:DNA binding"/>
    <property type="evidence" value="ECO:0007669"/>
    <property type="project" value="UniProtKB-KW"/>
</dbReference>
<dbReference type="GO" id="GO:0003700">
    <property type="term" value="F:DNA-binding transcription factor activity"/>
    <property type="evidence" value="ECO:0007669"/>
    <property type="project" value="InterPro"/>
</dbReference>
<dbReference type="Proteomes" id="UP000257131">
    <property type="component" value="Unassembled WGS sequence"/>
</dbReference>
<proteinExistence type="inferred from homology"/>
<comment type="similarity">
    <text evidence="1">Belongs to the LysR transcriptional regulatory family.</text>
</comment>
<dbReference type="Gene3D" id="3.40.190.10">
    <property type="entry name" value="Periplasmic binding protein-like II"/>
    <property type="match status" value="2"/>
</dbReference>
<feature type="domain" description="HTH lysR-type" evidence="5">
    <location>
        <begin position="3"/>
        <end position="59"/>
    </location>
</feature>
<keyword evidence="7" id="KW-1185">Reference proteome</keyword>
<evidence type="ECO:0000256" key="1">
    <source>
        <dbReference type="ARBA" id="ARBA00009437"/>
    </source>
</evidence>
<reference evidence="6 7" key="1">
    <citation type="journal article" date="2017" name="Int. J. Syst. Evol. Microbiol.">
        <title>Rhodosalinus sediminis gen. nov., sp. nov., isolated from marine saltern.</title>
        <authorList>
            <person name="Guo L.Y."/>
            <person name="Ling S.K."/>
            <person name="Li C.M."/>
            <person name="Chen G.J."/>
            <person name="Du Z.J."/>
        </authorList>
    </citation>
    <scope>NUCLEOTIDE SEQUENCE [LARGE SCALE GENOMIC DNA]</scope>
    <source>
        <strain evidence="6 7">WDN1C137</strain>
    </source>
</reference>
<keyword evidence="2" id="KW-0805">Transcription regulation</keyword>
<keyword evidence="4" id="KW-0804">Transcription</keyword>
<dbReference type="RefSeq" id="WP_115978444.1">
    <property type="nucleotide sequence ID" value="NZ_CAJXNW010000021.1"/>
</dbReference>
<dbReference type="SUPFAM" id="SSF53850">
    <property type="entry name" value="Periplasmic binding protein-like II"/>
    <property type="match status" value="1"/>
</dbReference>
<name>A0A3D9BYN1_9RHOB</name>
<organism evidence="6 7">
    <name type="scientific">Rhodosalinus sediminis</name>
    <dbReference type="NCBI Taxonomy" id="1940533"/>
    <lineage>
        <taxon>Bacteria</taxon>
        <taxon>Pseudomonadati</taxon>
        <taxon>Pseudomonadota</taxon>
        <taxon>Alphaproteobacteria</taxon>
        <taxon>Rhodobacterales</taxon>
        <taxon>Paracoccaceae</taxon>
        <taxon>Rhodosalinus</taxon>
    </lineage>
</organism>
<comment type="caution">
    <text evidence="6">The sequence shown here is derived from an EMBL/GenBank/DDBJ whole genome shotgun (WGS) entry which is preliminary data.</text>
</comment>
<dbReference type="OrthoDB" id="3252676at2"/>